<dbReference type="Gene3D" id="3.40.50.300">
    <property type="entry name" value="P-loop containing nucleotide triphosphate hydrolases"/>
    <property type="match status" value="1"/>
</dbReference>
<evidence type="ECO:0000256" key="6">
    <source>
        <dbReference type="ARBA" id="ARBA00023136"/>
    </source>
</evidence>
<feature type="domain" description="ABC transporter" evidence="8">
    <location>
        <begin position="354"/>
        <end position="588"/>
    </location>
</feature>
<dbReference type="Pfam" id="PF00005">
    <property type="entry name" value="ABC_tran"/>
    <property type="match status" value="1"/>
</dbReference>
<dbReference type="InterPro" id="IPR011527">
    <property type="entry name" value="ABC1_TM_dom"/>
</dbReference>
<dbReference type="PANTHER" id="PTHR24221:SF653">
    <property type="entry name" value="TRANSPORT ATP-BINDING PROTEIN CYDC"/>
    <property type="match status" value="1"/>
</dbReference>
<dbReference type="GO" id="GO:0016887">
    <property type="term" value="F:ATP hydrolysis activity"/>
    <property type="evidence" value="ECO:0007669"/>
    <property type="project" value="InterPro"/>
</dbReference>
<evidence type="ECO:0000256" key="4">
    <source>
        <dbReference type="ARBA" id="ARBA00022840"/>
    </source>
</evidence>
<dbReference type="InterPro" id="IPR017871">
    <property type="entry name" value="ABC_transporter-like_CS"/>
</dbReference>
<dbReference type="Proteomes" id="UP000388452">
    <property type="component" value="Chromosome"/>
</dbReference>
<dbReference type="GO" id="GO:0045454">
    <property type="term" value="P:cell redox homeostasis"/>
    <property type="evidence" value="ECO:0007669"/>
    <property type="project" value="InterPro"/>
</dbReference>
<keyword evidence="4" id="KW-0067">ATP-binding</keyword>
<evidence type="ECO:0000256" key="3">
    <source>
        <dbReference type="ARBA" id="ARBA00022741"/>
    </source>
</evidence>
<dbReference type="GO" id="GO:0005524">
    <property type="term" value="F:ATP binding"/>
    <property type="evidence" value="ECO:0007669"/>
    <property type="project" value="UniProtKB-KW"/>
</dbReference>
<dbReference type="SUPFAM" id="SSF52540">
    <property type="entry name" value="P-loop containing nucleoside triphosphate hydrolases"/>
    <property type="match status" value="1"/>
</dbReference>
<evidence type="ECO:0000256" key="7">
    <source>
        <dbReference type="SAM" id="Phobius"/>
    </source>
</evidence>
<evidence type="ECO:0000256" key="2">
    <source>
        <dbReference type="ARBA" id="ARBA00022692"/>
    </source>
</evidence>
<dbReference type="PROSITE" id="PS50929">
    <property type="entry name" value="ABC_TM1F"/>
    <property type="match status" value="1"/>
</dbReference>
<dbReference type="InterPro" id="IPR014223">
    <property type="entry name" value="ABC_CydC/D"/>
</dbReference>
<evidence type="ECO:0000256" key="1">
    <source>
        <dbReference type="ARBA" id="ARBA00004651"/>
    </source>
</evidence>
<dbReference type="SMART" id="SM00382">
    <property type="entry name" value="AAA"/>
    <property type="match status" value="1"/>
</dbReference>
<evidence type="ECO:0000259" key="8">
    <source>
        <dbReference type="PROSITE" id="PS50893"/>
    </source>
</evidence>
<keyword evidence="5 7" id="KW-1133">Transmembrane helix</keyword>
<feature type="transmembrane region" description="Helical" evidence="7">
    <location>
        <begin position="75"/>
        <end position="94"/>
    </location>
</feature>
<sequence>MWGHHKRWRSIRRFFRLWCKRLEVVQMRKNNWVRLAMQQYRSQAILAISLAVITAISAALLMFTSGYLIDFSARMPLFAAIYVPVVLTRLFGIARPVVQYLERLVSHNWVLHYTSVLRQKLFLKLKMKSARPVGDGMAMLAEDVGKLQNYFLRSLLPTIVAGVLAILLSLLAGYFAWQDVLVMAMLLGMQLLGLPIISKLRATSTIRAADRLLHEAYVGVDDAILGQRDWVLSHSEAGFVAKASTAWAEYQHYHAQLTKQTQQRQLFSQLCFVLLPVTLLIWSSVHLTSSPSLANWIGAVGLVIFPLAEPLMSGGEGVISVVGDSAKFDRLQTLDEIQPQATATQPMPTDFQMLTLDHVGFSYPQAEHALLQSVSFDVLQGQKVAILGTSGVGKTTLLELLQGSLTPTSGAVTVDGVPLSTYQDAQHSAFSVLPQAPFLFNTSIKANLLLAKPDASDDQLWQALTQVKLADLVKQLPQGFDTPLQEAGLSLSGGERQRVAIAQILLQHKSLVILDEPTVGLDPALERELLETMFSALKNQTVIWVTHHLQGVQAMDQVVFIADGRVKLQGSPQTLKASNTYYRALLNLDSGWSTWMHA</sequence>
<protein>
    <submittedName>
        <fullName evidence="10">Thiol reductant ABC exporter subunit CydC</fullName>
    </submittedName>
</protein>
<dbReference type="GO" id="GO:0034775">
    <property type="term" value="P:glutathione transmembrane transport"/>
    <property type="evidence" value="ECO:0007669"/>
    <property type="project" value="InterPro"/>
</dbReference>
<comment type="subcellular location">
    <subcellularLocation>
        <location evidence="1">Cell membrane</location>
        <topology evidence="1">Multi-pass membrane protein</topology>
    </subcellularLocation>
</comment>
<dbReference type="InterPro" id="IPR039421">
    <property type="entry name" value="Type_1_exporter"/>
</dbReference>
<dbReference type="InterPro" id="IPR027417">
    <property type="entry name" value="P-loop_NTPase"/>
</dbReference>
<dbReference type="PROSITE" id="PS50893">
    <property type="entry name" value="ABC_TRANSPORTER_2"/>
    <property type="match status" value="1"/>
</dbReference>
<dbReference type="SUPFAM" id="SSF90123">
    <property type="entry name" value="ABC transporter transmembrane region"/>
    <property type="match status" value="1"/>
</dbReference>
<proteinExistence type="predicted"/>
<keyword evidence="2 7" id="KW-0812">Transmembrane</keyword>
<evidence type="ECO:0000256" key="5">
    <source>
        <dbReference type="ARBA" id="ARBA00022989"/>
    </source>
</evidence>
<organism evidence="10 11">
    <name type="scientific">Lacticaseibacillus manihotivorans</name>
    <dbReference type="NCBI Taxonomy" id="88233"/>
    <lineage>
        <taxon>Bacteria</taxon>
        <taxon>Bacillati</taxon>
        <taxon>Bacillota</taxon>
        <taxon>Bacilli</taxon>
        <taxon>Lactobacillales</taxon>
        <taxon>Lactobacillaceae</taxon>
        <taxon>Lacticaseibacillus</taxon>
    </lineage>
</organism>
<dbReference type="GO" id="GO:0034040">
    <property type="term" value="F:ATPase-coupled lipid transmembrane transporter activity"/>
    <property type="evidence" value="ECO:0007669"/>
    <property type="project" value="TreeGrafter"/>
</dbReference>
<feature type="transmembrane region" description="Helical" evidence="7">
    <location>
        <begin position="44"/>
        <end position="69"/>
    </location>
</feature>
<feature type="transmembrane region" description="Helical" evidence="7">
    <location>
        <begin position="155"/>
        <end position="174"/>
    </location>
</feature>
<dbReference type="PROSITE" id="PS00211">
    <property type="entry name" value="ABC_TRANSPORTER_1"/>
    <property type="match status" value="1"/>
</dbReference>
<dbReference type="InterPro" id="IPR003593">
    <property type="entry name" value="AAA+_ATPase"/>
</dbReference>
<dbReference type="Gene3D" id="1.20.1560.10">
    <property type="entry name" value="ABC transporter type 1, transmembrane domain"/>
    <property type="match status" value="1"/>
</dbReference>
<dbReference type="PANTHER" id="PTHR24221">
    <property type="entry name" value="ATP-BINDING CASSETTE SUB-FAMILY B"/>
    <property type="match status" value="1"/>
</dbReference>
<dbReference type="GO" id="GO:0005886">
    <property type="term" value="C:plasma membrane"/>
    <property type="evidence" value="ECO:0007669"/>
    <property type="project" value="UniProtKB-SubCell"/>
</dbReference>
<dbReference type="EMBL" id="CP045068">
    <property type="protein sequence ID" value="QFQ92370.1"/>
    <property type="molecule type" value="Genomic_DNA"/>
</dbReference>
<feature type="transmembrane region" description="Helical" evidence="7">
    <location>
        <begin position="180"/>
        <end position="197"/>
    </location>
</feature>
<feature type="domain" description="ABC transmembrane type-1" evidence="9">
    <location>
        <begin position="45"/>
        <end position="178"/>
    </location>
</feature>
<dbReference type="GO" id="GO:0140359">
    <property type="term" value="F:ABC-type transporter activity"/>
    <property type="evidence" value="ECO:0007669"/>
    <property type="project" value="InterPro"/>
</dbReference>
<accession>A0A5P8JUE1</accession>
<evidence type="ECO:0000259" key="9">
    <source>
        <dbReference type="PROSITE" id="PS50929"/>
    </source>
</evidence>
<dbReference type="InterPro" id="IPR036640">
    <property type="entry name" value="ABC1_TM_sf"/>
</dbReference>
<reference evidence="10 11" key="1">
    <citation type="submission" date="2019-10" db="EMBL/GenBank/DDBJ databases">
        <title>Genome sequencing of Lactobacillus manihotivorans.</title>
        <authorList>
            <person name="Kim K."/>
        </authorList>
    </citation>
    <scope>NUCLEOTIDE SEQUENCE [LARGE SCALE GENOMIC DNA]</scope>
    <source>
        <strain evidence="10 11">LM010</strain>
    </source>
</reference>
<dbReference type="AlphaFoldDB" id="A0A5P8JUE1"/>
<keyword evidence="3" id="KW-0547">Nucleotide-binding</keyword>
<feature type="transmembrane region" description="Helical" evidence="7">
    <location>
        <begin position="266"/>
        <end position="287"/>
    </location>
</feature>
<dbReference type="NCBIfam" id="TIGR02868">
    <property type="entry name" value="CydC"/>
    <property type="match status" value="1"/>
</dbReference>
<dbReference type="InterPro" id="IPR003439">
    <property type="entry name" value="ABC_transporter-like_ATP-bd"/>
</dbReference>
<keyword evidence="6 7" id="KW-0472">Membrane</keyword>
<gene>
    <name evidence="10" type="primary">cydC</name>
    <name evidence="10" type="ORF">LM010_13515</name>
</gene>
<name>A0A5P8JUE1_9LACO</name>
<evidence type="ECO:0000313" key="10">
    <source>
        <dbReference type="EMBL" id="QFQ92370.1"/>
    </source>
</evidence>
<evidence type="ECO:0000313" key="11">
    <source>
        <dbReference type="Proteomes" id="UP000388452"/>
    </source>
</evidence>